<name>A0ABM8EDX4_9HYPH</name>
<proteinExistence type="predicted"/>
<dbReference type="SUPFAM" id="SSF55729">
    <property type="entry name" value="Acyl-CoA N-acyltransferases (Nat)"/>
    <property type="match status" value="1"/>
</dbReference>
<sequence>MTAPLDTPRIASSLQIKWATEEWEKSAAMALRRRVFCEEQQVFEQDDRDEIDVLAIPLVAVALVQDIADGVVGAVRIHEDEARDGTWWGSRLAVEKRYRRFGGVGVGAGLIRLAVSSAHALGCRRFLANVQSQNAPLFQRLHWRSLGEFECHGRLHHQMEADLRYYPPCETPTIGFFTRARGAA</sequence>
<dbReference type="InterPro" id="IPR000182">
    <property type="entry name" value="GNAT_dom"/>
</dbReference>
<gene>
    <name evidence="2" type="ORF">SS37A_37450</name>
</gene>
<dbReference type="InterPro" id="IPR016181">
    <property type="entry name" value="Acyl_CoA_acyltransferase"/>
</dbReference>
<geneLocation type="plasmid" evidence="2 3">
    <name>pSS37A-Re-1</name>
</geneLocation>
<dbReference type="InterPro" id="IPR024035">
    <property type="entry name" value="MSMEG_0567_GNAT"/>
</dbReference>
<reference evidence="2 3" key="1">
    <citation type="journal article" date="2023" name="Int. J. Syst. Evol. Microbiol.">
        <title>Methylocystis iwaonis sp. nov., a type II methane-oxidizing bacterium from surface soil of a rice paddy field in Japan, and emended description of the genus Methylocystis (ex Whittenbury et al. 1970) Bowman et al. 1993.</title>
        <authorList>
            <person name="Kaise H."/>
            <person name="Sawadogo J.B."/>
            <person name="Alam M.S."/>
            <person name="Ueno C."/>
            <person name="Dianou D."/>
            <person name="Shinjo R."/>
            <person name="Asakawa S."/>
        </authorList>
    </citation>
    <scope>NUCLEOTIDE SEQUENCE [LARGE SCALE GENOMIC DNA]</scope>
    <source>
        <strain evidence="2 3">SS37A-Re</strain>
    </source>
</reference>
<dbReference type="RefSeq" id="WP_281932164.1">
    <property type="nucleotide sequence ID" value="NZ_AP027143.1"/>
</dbReference>
<evidence type="ECO:0000313" key="2">
    <source>
        <dbReference type="EMBL" id="BDV36215.1"/>
    </source>
</evidence>
<evidence type="ECO:0000313" key="3">
    <source>
        <dbReference type="Proteomes" id="UP001317629"/>
    </source>
</evidence>
<dbReference type="CDD" id="cd04301">
    <property type="entry name" value="NAT_SF"/>
    <property type="match status" value="1"/>
</dbReference>
<accession>A0ABM8EDX4</accession>
<dbReference type="NCBIfam" id="TIGR04045">
    <property type="entry name" value="MSMEG_0567_GNAT"/>
    <property type="match status" value="1"/>
</dbReference>
<feature type="domain" description="N-acetyltransferase" evidence="1">
    <location>
        <begin position="14"/>
        <end position="170"/>
    </location>
</feature>
<organism evidence="2 3">
    <name type="scientific">Methylocystis iwaonis</name>
    <dbReference type="NCBI Taxonomy" id="2885079"/>
    <lineage>
        <taxon>Bacteria</taxon>
        <taxon>Pseudomonadati</taxon>
        <taxon>Pseudomonadota</taxon>
        <taxon>Alphaproteobacteria</taxon>
        <taxon>Hyphomicrobiales</taxon>
        <taxon>Methylocystaceae</taxon>
        <taxon>Methylocystis</taxon>
    </lineage>
</organism>
<keyword evidence="3" id="KW-1185">Reference proteome</keyword>
<keyword evidence="2" id="KW-0614">Plasmid</keyword>
<evidence type="ECO:0000259" key="1">
    <source>
        <dbReference type="PROSITE" id="PS51186"/>
    </source>
</evidence>
<dbReference type="EMBL" id="AP027143">
    <property type="protein sequence ID" value="BDV36215.1"/>
    <property type="molecule type" value="Genomic_DNA"/>
</dbReference>
<dbReference type="PROSITE" id="PS51186">
    <property type="entry name" value="GNAT"/>
    <property type="match status" value="1"/>
</dbReference>
<dbReference type="Gene3D" id="3.40.630.30">
    <property type="match status" value="1"/>
</dbReference>
<protein>
    <recommendedName>
        <fullName evidence="1">N-acetyltransferase domain-containing protein</fullName>
    </recommendedName>
</protein>
<dbReference type="Pfam" id="PF00583">
    <property type="entry name" value="Acetyltransf_1"/>
    <property type="match status" value="1"/>
</dbReference>
<dbReference type="Proteomes" id="UP001317629">
    <property type="component" value="Plasmid pSS37A-Re-1"/>
</dbReference>